<name>A0A6N3JT87_9ACTN</name>
<dbReference type="EMBL" id="CP031263">
    <property type="protein sequence ID" value="AXH88791.1"/>
    <property type="molecule type" value="Genomic_DNA"/>
</dbReference>
<evidence type="ECO:0000313" key="2">
    <source>
        <dbReference type="Proteomes" id="UP000253958"/>
    </source>
</evidence>
<dbReference type="AlphaFoldDB" id="A0A6N3JT87"/>
<evidence type="ECO:0000313" key="1">
    <source>
        <dbReference type="EMBL" id="AXH88791.1"/>
    </source>
</evidence>
<organism evidence="1 2">
    <name type="scientific">Micromonospora aurantiaca</name>
    <name type="common">nom. illeg.</name>
    <dbReference type="NCBI Taxonomy" id="47850"/>
    <lineage>
        <taxon>Bacteria</taxon>
        <taxon>Bacillati</taxon>
        <taxon>Actinomycetota</taxon>
        <taxon>Actinomycetes</taxon>
        <taxon>Micromonosporales</taxon>
        <taxon>Micromonosporaceae</taxon>
        <taxon>Micromonospora</taxon>
    </lineage>
</organism>
<accession>A0A6N3JT87</accession>
<reference evidence="1 2" key="2">
    <citation type="submission" date="2018-08" db="EMBL/GenBank/DDBJ databases">
        <title>Streptomyces kandeliansis sp. nov., an endophytic bacterium isolated from mangrove plant.</title>
        <authorList>
            <person name="Wang R."/>
        </authorList>
    </citation>
    <scope>NUCLEOTIDE SEQUENCE [LARGE SCALE GENOMIC DNA]</scope>
    <source>
        <strain evidence="2">H14(2018)</strain>
    </source>
</reference>
<proteinExistence type="predicted"/>
<dbReference type="RefSeq" id="WP_114918685.1">
    <property type="nucleotide sequence ID" value="NZ_CP031263.1"/>
</dbReference>
<sequence>MTGTNVYAAKKALFDGLAALTAPGQPLEGIQVAYAFPGDVELECVYGGGVRFVHDDETAERWVVTGEVALISVYIRVNRKEPRAVAAADTRCAAIFGQIVSVLRSYPSLGGGMTVTGVTQGQGDYDQPQDETVSVLGVQVRVESQITYGAGG</sequence>
<reference evidence="1 2" key="1">
    <citation type="submission" date="2018-07" db="EMBL/GenBank/DDBJ databases">
        <authorList>
            <person name="Ye Y."/>
        </authorList>
    </citation>
    <scope>NUCLEOTIDE SEQUENCE [LARGE SCALE GENOMIC DNA]</scope>
    <source>
        <strain evidence="2">H14(2018)</strain>
    </source>
</reference>
<dbReference type="Proteomes" id="UP000253958">
    <property type="component" value="Chromosome"/>
</dbReference>
<protein>
    <recommendedName>
        <fullName evidence="3">DUF3168 domain-containing protein</fullName>
    </recommendedName>
</protein>
<evidence type="ECO:0008006" key="3">
    <source>
        <dbReference type="Google" id="ProtNLM"/>
    </source>
</evidence>
<gene>
    <name evidence="1" type="ORF">DVH21_01970</name>
</gene>